<reference evidence="2 3" key="1">
    <citation type="submission" date="2019-11" db="EMBL/GenBank/DDBJ databases">
        <authorList>
            <person name="Im W.T."/>
        </authorList>
    </citation>
    <scope>NUCLEOTIDE SEQUENCE [LARGE SCALE GENOMIC DNA]</scope>
    <source>
        <strain evidence="2 3">SB-02</strain>
    </source>
</reference>
<evidence type="ECO:0000313" key="3">
    <source>
        <dbReference type="Proteomes" id="UP000426027"/>
    </source>
</evidence>
<dbReference type="RefSeq" id="WP_157479182.1">
    <property type="nucleotide sequence ID" value="NZ_CP046566.1"/>
</dbReference>
<organism evidence="2 3">
    <name type="scientific">Phnomibacter ginsenosidimutans</name>
    <dbReference type="NCBI Taxonomy" id="2676868"/>
    <lineage>
        <taxon>Bacteria</taxon>
        <taxon>Pseudomonadati</taxon>
        <taxon>Bacteroidota</taxon>
        <taxon>Chitinophagia</taxon>
        <taxon>Chitinophagales</taxon>
        <taxon>Chitinophagaceae</taxon>
        <taxon>Phnomibacter</taxon>
    </lineage>
</organism>
<feature type="domain" description="Mannose-6-phosphate isomerase type II C-terminal" evidence="1">
    <location>
        <begin position="40"/>
        <end position="161"/>
    </location>
</feature>
<evidence type="ECO:0000313" key="2">
    <source>
        <dbReference type="EMBL" id="QGW28829.1"/>
    </source>
</evidence>
<dbReference type="EMBL" id="CP046566">
    <property type="protein sequence ID" value="QGW28829.1"/>
    <property type="molecule type" value="Genomic_DNA"/>
</dbReference>
<evidence type="ECO:0000259" key="1">
    <source>
        <dbReference type="Pfam" id="PF01050"/>
    </source>
</evidence>
<dbReference type="GO" id="GO:0016853">
    <property type="term" value="F:isomerase activity"/>
    <property type="evidence" value="ECO:0007669"/>
    <property type="project" value="UniProtKB-KW"/>
</dbReference>
<accession>A0A6I6GUM2</accession>
<keyword evidence="3" id="KW-1185">Reference proteome</keyword>
<dbReference type="AlphaFoldDB" id="A0A6I6GUM2"/>
<dbReference type="GO" id="GO:0005976">
    <property type="term" value="P:polysaccharide metabolic process"/>
    <property type="evidence" value="ECO:0007669"/>
    <property type="project" value="InterPro"/>
</dbReference>
<dbReference type="Gene3D" id="2.60.120.10">
    <property type="entry name" value="Jelly Rolls"/>
    <property type="match status" value="1"/>
</dbReference>
<dbReference type="Proteomes" id="UP000426027">
    <property type="component" value="Chromosome"/>
</dbReference>
<dbReference type="KEGG" id="fls:GLV81_12610"/>
<dbReference type="InterPro" id="IPR014710">
    <property type="entry name" value="RmlC-like_jellyroll"/>
</dbReference>
<sequence>MNNRPDIFQSVEAQLTDAGFTISSKDFDRPWGGFFVINEAEADKFIETYFPGYTKEQLMIGEKLSPKFLVVAPNKRLSWQYHFRRAEIWRVVSGPVKVAISETDEETPGDFYQDGDIIVLKKGTRHRLIGAPDNYGVVAEIWQHTDPQQPSDEDDIIRLQDDFGRSPL</sequence>
<dbReference type="Pfam" id="PF01050">
    <property type="entry name" value="MannoseP_isomer"/>
    <property type="match status" value="1"/>
</dbReference>
<name>A0A6I6GUM2_9BACT</name>
<gene>
    <name evidence="2" type="ORF">GLV81_12610</name>
</gene>
<proteinExistence type="predicted"/>
<dbReference type="GO" id="GO:0016779">
    <property type="term" value="F:nucleotidyltransferase activity"/>
    <property type="evidence" value="ECO:0007669"/>
    <property type="project" value="InterPro"/>
</dbReference>
<dbReference type="InterPro" id="IPR011051">
    <property type="entry name" value="RmlC_Cupin_sf"/>
</dbReference>
<protein>
    <submittedName>
        <fullName evidence="2">Phosphoheptose isomerase</fullName>
    </submittedName>
</protein>
<dbReference type="InterPro" id="IPR001538">
    <property type="entry name" value="Man6P_isomerase-2_C"/>
</dbReference>
<dbReference type="SUPFAM" id="SSF51182">
    <property type="entry name" value="RmlC-like cupins"/>
    <property type="match status" value="1"/>
</dbReference>
<keyword evidence="2" id="KW-0413">Isomerase</keyword>